<organism evidence="17">
    <name type="scientific">Tetraodon nigroviridis</name>
    <name type="common">Spotted green pufferfish</name>
    <name type="synonym">Chelonodon nigroviridis</name>
    <dbReference type="NCBI Taxonomy" id="99883"/>
    <lineage>
        <taxon>Eukaryota</taxon>
        <taxon>Metazoa</taxon>
        <taxon>Chordata</taxon>
        <taxon>Craniata</taxon>
        <taxon>Vertebrata</taxon>
        <taxon>Euteleostomi</taxon>
        <taxon>Actinopterygii</taxon>
        <taxon>Neopterygii</taxon>
        <taxon>Teleostei</taxon>
        <taxon>Neoteleostei</taxon>
        <taxon>Acanthomorphata</taxon>
        <taxon>Eupercaria</taxon>
        <taxon>Tetraodontiformes</taxon>
        <taxon>Tetradontoidea</taxon>
        <taxon>Tetraodontidae</taxon>
        <taxon>Tetraodon</taxon>
    </lineage>
</organism>
<sequence>MISAVDYYFIQEDGSRFKNCEREVSSYVSKKFQGKVAKLDIVPKEDLDLPNHLVGLKRSYIKLSFNTVDDLIKVKREITPAVRKNREREQSNDAYTSMLSSALSGGHVTSADDEGMLKNISDQLHNIVDMREYDVPYHVRLSIDLKIHVAHWYNVRYRGSAYPPEIVRRDDLVERPDPVVLAFDIETTKLPLKFPDAETDQIMMISYMIDGQGFLITNREIVSENIEDFEFTPKPEYEGPFTVFNEDDERFPLFMCIDHLSDIFLHGRWVKRDSYLPVGSHNLKAAAKAKLGYDPVELDPEEMCRMATEEPQTLATYSVSDAVATYYLYMKYVHPFIFALCTIIPMEPDEVLRKGSGTLCEALLMVQAFHANIIFPNKQEQVFNKLTDDGHVLDSETYVGGHVEALESGVFRSDIPCRFKMNPAAFDFLLQRVEKTMRHAIEEEEKIPLHQVTNFNEVCWLPVWSLSPQRFQLNVVERLWRFFQVCDEIKTKLTSLKEVPNRIECPLIYHLDVGAMYPNIILTNRLQPSAMVDEATCAACDFNKPGAACQRRMTWQWRGEIMPASRSEFHRIQQQLESEKFPPFFPNGPPRAFHTLSKEEQAKHEKKRLADYCKKAYKKTHVTKLEERVTTICQRENSFYVDTVRAFRDRRYEFKGLHKVWKKKLSGAQESGDAAEVKRCKNMEILYDSLQLAHKCILNSFYGYVMRKGARWYSMEMAGIVCFTGANIITQARELIEQIGRPLELDTDGIWCVLPNTFPENFVVKTSNEKKPKVTVSYPGAMLNIMVKEGFTNEQYHELVEPASLTYNVKSENSIFFEVDGPYLAMILPASKEEGKKLKKRYAVFNEDGSLAELKGFEVKRRGELQLIKIFQSSVFEAFLKGTTLEEVYASVAKVADYWLDVLYSKAANMPDAELFELISENRSMSRKLEDYGEQKSTSISTAKRLAEFLGDQMVKDAGLSCRYVISRKPEGSPVTERAIPLAIFQAEPSVKKHFLRKWLKMPSLHDLDIRSILDWSYYIERLGSAIQKIITIPAALQQVKNPVPRVRHPDWLHKKLLEKNDIYKQKKINELFTSEGKRQVSHQPLEAGQVADMEDFGMPARPLQPAILISTKRKRSSQGGDSQVESQDVELTQSWREILGPPPPVGKTRVNRMLPRSNIVYYLYEYCVPEDMYQEHINEINADLSAPDIEGVYETQLGCVCMVNKHVVRDLAGREADTFDLEHLEMRSLAQFSYLEPGSVRHMYLYHHSQGHKALFGLFIPSQRKASIFILDTVRSNQMPNLSNLYSAERTALLDKTTEELLPPEKHNFEVRAESDIKAIYRALQRILLNYKEERRGPTLIAMQSNWELKRVAAGMPVLEEFPVVPVHVVDEISYNVLDWQRLGARRMIRHYLNLDSCLSQAFDMARYYHLPVGNLPQDVSIFGSDLFLARHLRKHNHLLWLSPTSRPDLGGKEADDSRLVMDSDDKGSVEINAQGCYSTGTQNRDGGEIRPMLLYFGKQRLILKSMVVGWVREITQFHNVYADNQVMHFYRWLRSPSSLLHDPALHRTLHNMMKKVFLQLISEFKRLGSTVVYGNFNRIILCTKKRRIDDAIGYVEYITNSIHSKEIFHSLSISFSRCWEFLLWMDPANYGGVKGKLPSSVLYGEVLSLDANIINQMNKLKRDLLRLVDVGEFSDEAQFHDPCNSYILPEVICHHCNFCRDLDLCKDPSVAQDGSVLPQWFCSNCQAQYETSTIEMALVEALQKKLMSYTLQDLVRTNLKSFLFTY</sequence>
<evidence type="ECO:0000259" key="16">
    <source>
        <dbReference type="SMART" id="SM01159"/>
    </source>
</evidence>
<dbReference type="InterPro" id="IPR042087">
    <property type="entry name" value="DNA_pol_B_thumb"/>
</dbReference>
<protein>
    <recommendedName>
        <fullName evidence="15">DNA polymerase epsilon catalytic subunit</fullName>
        <ecNumber evidence="15">2.7.7.7</ecNumber>
    </recommendedName>
</protein>
<dbReference type="Pfam" id="PF23250">
    <property type="entry name" value="zf_DPOE_2"/>
    <property type="match status" value="1"/>
</dbReference>
<keyword evidence="14 15" id="KW-0539">Nucleus</keyword>
<dbReference type="SMART" id="SM00486">
    <property type="entry name" value="POLBc"/>
    <property type="match status" value="1"/>
</dbReference>
<name>Q4RSU4_TETNG</name>
<dbReference type="GO" id="GO:0006287">
    <property type="term" value="P:base-excision repair, gap-filling"/>
    <property type="evidence" value="ECO:0007669"/>
    <property type="project" value="TreeGrafter"/>
</dbReference>
<comment type="catalytic activity">
    <reaction evidence="15">
        <text>DNA(n) + a 2'-deoxyribonucleoside 5'-triphosphate = DNA(n+1) + diphosphate</text>
        <dbReference type="Rhea" id="RHEA:22508"/>
        <dbReference type="Rhea" id="RHEA-COMP:17339"/>
        <dbReference type="Rhea" id="RHEA-COMP:17340"/>
        <dbReference type="ChEBI" id="CHEBI:33019"/>
        <dbReference type="ChEBI" id="CHEBI:61560"/>
        <dbReference type="ChEBI" id="CHEBI:173112"/>
        <dbReference type="EC" id="2.7.7.7"/>
    </reaction>
</comment>
<evidence type="ECO:0000256" key="14">
    <source>
        <dbReference type="ARBA" id="ARBA00023242"/>
    </source>
</evidence>
<keyword evidence="9 15" id="KW-0862">Zinc</keyword>
<dbReference type="GO" id="GO:0000278">
    <property type="term" value="P:mitotic cell cycle"/>
    <property type="evidence" value="ECO:0007669"/>
    <property type="project" value="TreeGrafter"/>
</dbReference>
<evidence type="ECO:0000256" key="8">
    <source>
        <dbReference type="ARBA" id="ARBA00022771"/>
    </source>
</evidence>
<dbReference type="InterPro" id="IPR006133">
    <property type="entry name" value="DNA-dir_DNA_pol_B_exonuc"/>
</dbReference>
<dbReference type="InterPro" id="IPR029703">
    <property type="entry name" value="POL2"/>
</dbReference>
<dbReference type="GO" id="GO:0008270">
    <property type="term" value="F:zinc ion binding"/>
    <property type="evidence" value="ECO:0007669"/>
    <property type="project" value="UniProtKB-KW"/>
</dbReference>
<evidence type="ECO:0000256" key="7">
    <source>
        <dbReference type="ARBA" id="ARBA00022723"/>
    </source>
</evidence>
<keyword evidence="10 15" id="KW-0239">DNA-directed DNA polymerase</keyword>
<dbReference type="InterPro" id="IPR013697">
    <property type="entry name" value="DNA_pol_e_suA_C"/>
</dbReference>
<evidence type="ECO:0000256" key="4">
    <source>
        <dbReference type="ARBA" id="ARBA00022679"/>
    </source>
</evidence>
<dbReference type="GO" id="GO:0006297">
    <property type="term" value="P:nucleotide-excision repair, DNA gap filling"/>
    <property type="evidence" value="ECO:0007669"/>
    <property type="project" value="TreeGrafter"/>
</dbReference>
<accession>Q4RSU4</accession>
<dbReference type="GO" id="GO:0008622">
    <property type="term" value="C:epsilon DNA polymerase complex"/>
    <property type="evidence" value="ECO:0007669"/>
    <property type="project" value="InterPro"/>
</dbReference>
<evidence type="ECO:0000256" key="2">
    <source>
        <dbReference type="ARBA" id="ARBA00005755"/>
    </source>
</evidence>
<comment type="function">
    <text evidence="15">DNA polymerase II participates in chromosomal DNA replication.</text>
</comment>
<keyword evidence="6 15" id="KW-0235">DNA replication</keyword>
<keyword evidence="4 15" id="KW-0808">Transferase</keyword>
<dbReference type="Pfam" id="PF03104">
    <property type="entry name" value="DNA_pol_B_exo1"/>
    <property type="match status" value="1"/>
</dbReference>
<keyword evidence="7 15" id="KW-0479">Metal-binding</keyword>
<evidence type="ECO:0000313" key="17">
    <source>
        <dbReference type="EMBL" id="CAG08538.1"/>
    </source>
</evidence>
<evidence type="ECO:0000256" key="1">
    <source>
        <dbReference type="ARBA" id="ARBA00004123"/>
    </source>
</evidence>
<dbReference type="GO" id="GO:0051539">
    <property type="term" value="F:4 iron, 4 sulfur cluster binding"/>
    <property type="evidence" value="ECO:0007669"/>
    <property type="project" value="UniProtKB-KW"/>
</dbReference>
<dbReference type="PANTHER" id="PTHR10670">
    <property type="entry name" value="DNA POLYMERASE EPSILON CATALYTIC SUBUNIT A"/>
    <property type="match status" value="1"/>
</dbReference>
<dbReference type="GO" id="GO:0045004">
    <property type="term" value="P:DNA replication proofreading"/>
    <property type="evidence" value="ECO:0007669"/>
    <property type="project" value="TreeGrafter"/>
</dbReference>
<evidence type="ECO:0000256" key="10">
    <source>
        <dbReference type="ARBA" id="ARBA00022932"/>
    </source>
</evidence>
<dbReference type="PANTHER" id="PTHR10670:SF0">
    <property type="entry name" value="DNA POLYMERASE EPSILON CATALYTIC SUBUNIT A"/>
    <property type="match status" value="1"/>
</dbReference>
<keyword evidence="3 15" id="KW-0004">4Fe-4S</keyword>
<dbReference type="SMART" id="SM01159">
    <property type="entry name" value="DUF1744"/>
    <property type="match status" value="1"/>
</dbReference>
<dbReference type="Gene3D" id="3.30.420.10">
    <property type="entry name" value="Ribonuclease H-like superfamily/Ribonuclease H"/>
    <property type="match status" value="2"/>
</dbReference>
<dbReference type="EC" id="2.7.7.7" evidence="15"/>
<dbReference type="FunFam" id="3.30.420.10:FF:000217">
    <property type="entry name" value="DNA polymerase epsilon catalytic subunit"/>
    <property type="match status" value="1"/>
</dbReference>
<proteinExistence type="inferred from homology"/>
<comment type="subcellular location">
    <subcellularLocation>
        <location evidence="1 15">Nucleus</location>
    </subcellularLocation>
</comment>
<dbReference type="InterPro" id="IPR006172">
    <property type="entry name" value="DNA-dir_DNA_pol_B"/>
</dbReference>
<dbReference type="InterPro" id="IPR036397">
    <property type="entry name" value="RNaseH_sf"/>
</dbReference>
<dbReference type="GO" id="GO:0008310">
    <property type="term" value="F:single-stranded DNA 3'-5' DNA exonuclease activity"/>
    <property type="evidence" value="ECO:0007669"/>
    <property type="project" value="TreeGrafter"/>
</dbReference>
<dbReference type="GO" id="GO:0006272">
    <property type="term" value="P:leading strand elongation"/>
    <property type="evidence" value="ECO:0007669"/>
    <property type="project" value="TreeGrafter"/>
</dbReference>
<comment type="similarity">
    <text evidence="2 15">Belongs to the DNA polymerase type-B family.</text>
</comment>
<dbReference type="Pfam" id="PF22634">
    <property type="entry name" value="POL2_thumb"/>
    <property type="match status" value="1"/>
</dbReference>
<dbReference type="Gene3D" id="1.10.132.60">
    <property type="entry name" value="DNA polymerase family B, C-terminal domain"/>
    <property type="match status" value="1"/>
</dbReference>
<gene>
    <name evidence="17" type="ORF">GSTENG00029542001</name>
</gene>
<dbReference type="GO" id="GO:0003677">
    <property type="term" value="F:DNA binding"/>
    <property type="evidence" value="ECO:0007669"/>
    <property type="project" value="UniProtKB-KW"/>
</dbReference>
<keyword evidence="8 15" id="KW-0863">Zinc-finger</keyword>
<dbReference type="InterPro" id="IPR012337">
    <property type="entry name" value="RNaseH-like_sf"/>
</dbReference>
<dbReference type="SUPFAM" id="SSF56672">
    <property type="entry name" value="DNA/RNA polymerases"/>
    <property type="match status" value="1"/>
</dbReference>
<evidence type="ECO:0000256" key="3">
    <source>
        <dbReference type="ARBA" id="ARBA00022485"/>
    </source>
</evidence>
<evidence type="ECO:0000256" key="5">
    <source>
        <dbReference type="ARBA" id="ARBA00022695"/>
    </source>
</evidence>
<keyword evidence="11 15" id="KW-0408">Iron</keyword>
<dbReference type="FunFam" id="3.90.1600.10:FF:000006">
    <property type="entry name" value="DNA polymerase epsilon catalytic subunit"/>
    <property type="match status" value="1"/>
</dbReference>
<evidence type="ECO:0000256" key="9">
    <source>
        <dbReference type="ARBA" id="ARBA00022833"/>
    </source>
</evidence>
<dbReference type="InterPro" id="IPR043502">
    <property type="entry name" value="DNA/RNA_pol_sf"/>
</dbReference>
<dbReference type="FunFam" id="1.10.132.60:FF:000002">
    <property type="entry name" value="DNA polymerase epsilon catalytic subunit"/>
    <property type="match status" value="1"/>
</dbReference>
<dbReference type="Gene3D" id="3.30.342.10">
    <property type="entry name" value="DNA Polymerase, chain B, domain 1"/>
    <property type="match status" value="1"/>
</dbReference>
<dbReference type="GO" id="GO:0000166">
    <property type="term" value="F:nucleotide binding"/>
    <property type="evidence" value="ECO:0007669"/>
    <property type="project" value="InterPro"/>
</dbReference>
<dbReference type="KEGG" id="tng:GSTEN00029542G001"/>
<dbReference type="EMBL" id="CAAE01014999">
    <property type="protein sequence ID" value="CAG08538.1"/>
    <property type="molecule type" value="Genomic_DNA"/>
</dbReference>
<dbReference type="OrthoDB" id="8791864at2759"/>
<dbReference type="SUPFAM" id="SSF53098">
    <property type="entry name" value="Ribonuclease H-like"/>
    <property type="match status" value="1"/>
</dbReference>
<reference evidence="17" key="1">
    <citation type="journal article" date="2004" name="Nature">
        <title>Genome duplication in the teleost fish Tetraodon nigroviridis reveals the early vertebrate proto-karyotype.</title>
        <authorList>
            <person name="Jaillon O."/>
            <person name="Aury J.-M."/>
            <person name="Brunet F."/>
            <person name="Petit J.-L."/>
            <person name="Stange-Thomann N."/>
            <person name="Mauceli E."/>
            <person name="Bouneau L."/>
            <person name="Fischer C."/>
            <person name="Ozouf-Costaz C."/>
            <person name="Bernot A."/>
            <person name="Nicaud S."/>
            <person name="Jaffe D."/>
            <person name="Fisher S."/>
            <person name="Lutfalla G."/>
            <person name="Dossat C."/>
            <person name="Segurens B."/>
            <person name="Dasilva C."/>
            <person name="Salanoubat M."/>
            <person name="Levy M."/>
            <person name="Boudet N."/>
            <person name="Castellano S."/>
            <person name="Anthouard V."/>
            <person name="Jubin C."/>
            <person name="Castelli V."/>
            <person name="Katinka M."/>
            <person name="Vacherie B."/>
            <person name="Biemont C."/>
            <person name="Skalli Z."/>
            <person name="Cattolico L."/>
            <person name="Poulain J."/>
            <person name="De Berardinis V."/>
            <person name="Cruaud C."/>
            <person name="Duprat S."/>
            <person name="Brottier P."/>
            <person name="Coutanceau J.-P."/>
            <person name="Gouzy J."/>
            <person name="Parra G."/>
            <person name="Lardier G."/>
            <person name="Chapple C."/>
            <person name="McKernan K.J."/>
            <person name="McEwan P."/>
            <person name="Bosak S."/>
            <person name="Kellis M."/>
            <person name="Volff J.-N."/>
            <person name="Guigo R."/>
            <person name="Zody M.C."/>
            <person name="Mesirov J."/>
            <person name="Lindblad-Toh K."/>
            <person name="Birren B."/>
            <person name="Nusbaum C."/>
            <person name="Kahn D."/>
            <person name="Robinson-Rechavi M."/>
            <person name="Laudet V."/>
            <person name="Schachter V."/>
            <person name="Quetier F."/>
            <person name="Saurin W."/>
            <person name="Scarpelli C."/>
            <person name="Wincker P."/>
            <person name="Lander E.S."/>
            <person name="Weissenbach J."/>
            <person name="Roest Crollius H."/>
        </authorList>
    </citation>
    <scope>NUCLEOTIDE SEQUENCE [LARGE SCALE GENOMIC DNA]</scope>
</reference>
<keyword evidence="12 15" id="KW-0411">Iron-sulfur</keyword>
<evidence type="ECO:0000256" key="6">
    <source>
        <dbReference type="ARBA" id="ARBA00022705"/>
    </source>
</evidence>
<keyword evidence="5 15" id="KW-0548">Nucleotidyltransferase</keyword>
<feature type="domain" description="DNA polymerase epsilon catalytic subunit A C-terminal" evidence="16">
    <location>
        <begin position="1282"/>
        <end position="1635"/>
    </location>
</feature>
<dbReference type="InterPro" id="IPR023211">
    <property type="entry name" value="DNA_pol_palm_dom_sf"/>
</dbReference>
<comment type="cofactor">
    <cofactor evidence="15">
        <name>[4Fe-4S] cluster</name>
        <dbReference type="ChEBI" id="CHEBI:49883"/>
    </cofactor>
</comment>
<reference evidence="17" key="2">
    <citation type="submission" date="2004-02" db="EMBL/GenBank/DDBJ databases">
        <authorList>
            <consortium name="Genoscope"/>
            <consortium name="Whitehead Institute Centre for Genome Research"/>
        </authorList>
    </citation>
    <scope>NUCLEOTIDE SEQUENCE</scope>
</reference>
<dbReference type="Gene3D" id="3.90.1600.10">
    <property type="entry name" value="Palm domain of DNA polymerase"/>
    <property type="match status" value="1"/>
</dbReference>
<dbReference type="GO" id="GO:0003887">
    <property type="term" value="F:DNA-directed DNA polymerase activity"/>
    <property type="evidence" value="ECO:0007669"/>
    <property type="project" value="UniProtKB-KW"/>
</dbReference>
<dbReference type="InterPro" id="IPR055191">
    <property type="entry name" value="POL2_thumb"/>
</dbReference>
<evidence type="ECO:0000256" key="12">
    <source>
        <dbReference type="ARBA" id="ARBA00023014"/>
    </source>
</evidence>
<evidence type="ECO:0000256" key="13">
    <source>
        <dbReference type="ARBA" id="ARBA00023125"/>
    </source>
</evidence>
<dbReference type="CDD" id="cd05535">
    <property type="entry name" value="POLBc_epsilon"/>
    <property type="match status" value="1"/>
</dbReference>
<keyword evidence="13 15" id="KW-0238">DNA-binding</keyword>
<dbReference type="Pfam" id="PF08490">
    <property type="entry name" value="DUF1744"/>
    <property type="match status" value="2"/>
</dbReference>
<evidence type="ECO:0000256" key="15">
    <source>
        <dbReference type="RuleBase" id="RU365029"/>
    </source>
</evidence>
<evidence type="ECO:0000256" key="11">
    <source>
        <dbReference type="ARBA" id="ARBA00023004"/>
    </source>
</evidence>